<feature type="domain" description="DhaK" evidence="7">
    <location>
        <begin position="1"/>
        <end position="370"/>
    </location>
</feature>
<dbReference type="PRINTS" id="PR01736">
    <property type="entry name" value="PHPHTRNFRASE"/>
</dbReference>
<protein>
    <recommendedName>
        <fullName evidence="7">DhaK domain-containing protein</fullName>
    </recommendedName>
</protein>
<dbReference type="InterPro" id="IPR000121">
    <property type="entry name" value="PEP_util_C"/>
</dbReference>
<dbReference type="SUPFAM" id="SSF82549">
    <property type="entry name" value="DAK1/DegV-like"/>
    <property type="match status" value="1"/>
</dbReference>
<dbReference type="RefSeq" id="WP_376801901.1">
    <property type="nucleotide sequence ID" value="NZ_DBNB01000003.1"/>
</dbReference>
<evidence type="ECO:0000256" key="1">
    <source>
        <dbReference type="ARBA" id="ARBA00001946"/>
    </source>
</evidence>
<dbReference type="PANTHER" id="PTHR46244:SF6">
    <property type="entry name" value="PHOSPHOENOLPYRUVATE-PROTEIN PHOSPHOTRANSFERASE"/>
    <property type="match status" value="1"/>
</dbReference>
<dbReference type="GO" id="GO:0046872">
    <property type="term" value="F:metal ion binding"/>
    <property type="evidence" value="ECO:0007669"/>
    <property type="project" value="UniProtKB-KW"/>
</dbReference>
<organism evidence="8 9">
    <name type="scientific">Candidatus Raskinella chloraquaticus</name>
    <dbReference type="NCBI Taxonomy" id="1951219"/>
    <lineage>
        <taxon>Bacteria</taxon>
        <taxon>Pseudomonadati</taxon>
        <taxon>Pseudomonadota</taxon>
        <taxon>Alphaproteobacteria</taxon>
        <taxon>Hyphomicrobiales</taxon>
        <taxon>Phreatobacteraceae</taxon>
        <taxon>Candidatus Raskinella</taxon>
    </lineage>
</organism>
<evidence type="ECO:0000256" key="3">
    <source>
        <dbReference type="ARBA" id="ARBA00022679"/>
    </source>
</evidence>
<keyword evidence="3" id="KW-0808">Transferase</keyword>
<keyword evidence="5" id="KW-0418">Kinase</keyword>
<dbReference type="InterPro" id="IPR036637">
    <property type="entry name" value="Phosphohistidine_dom_sf"/>
</dbReference>
<dbReference type="STRING" id="1827387.A4S15_12555"/>
<evidence type="ECO:0000256" key="2">
    <source>
        <dbReference type="ARBA" id="ARBA00007837"/>
    </source>
</evidence>
<dbReference type="InterPro" id="IPR008279">
    <property type="entry name" value="PEP-util_enz_mobile_dom"/>
</dbReference>
<dbReference type="Proteomes" id="UP000192872">
    <property type="component" value="Unassembled WGS sequence"/>
</dbReference>
<dbReference type="InterPro" id="IPR040442">
    <property type="entry name" value="Pyrv_kinase-like_dom_sf"/>
</dbReference>
<comment type="similarity">
    <text evidence="2">Belongs to the PEP-utilizing enzyme family.</text>
</comment>
<dbReference type="GO" id="GO:0004371">
    <property type="term" value="F:glycerone kinase activity"/>
    <property type="evidence" value="ECO:0007669"/>
    <property type="project" value="InterPro"/>
</dbReference>
<dbReference type="AlphaFoldDB" id="A0A1W9HUF4"/>
<dbReference type="EMBL" id="LWDL01000022">
    <property type="protein sequence ID" value="OQW51048.1"/>
    <property type="molecule type" value="Genomic_DNA"/>
</dbReference>
<reference evidence="8 9" key="1">
    <citation type="journal article" date="2017" name="Water Res.">
        <title>Comammox in drinking water systems.</title>
        <authorList>
            <person name="Wang Y."/>
            <person name="Ma L."/>
            <person name="Mao Y."/>
            <person name="Jiang X."/>
            <person name="Xia Y."/>
            <person name="Yu K."/>
            <person name="Li B."/>
            <person name="Zhang T."/>
        </authorList>
    </citation>
    <scope>NUCLEOTIDE SEQUENCE [LARGE SCALE GENOMIC DNA]</scope>
    <source>
        <strain evidence="8">SG_bin8</strain>
    </source>
</reference>
<dbReference type="Gene3D" id="3.50.30.10">
    <property type="entry name" value="Phosphohistidine domain"/>
    <property type="match status" value="1"/>
</dbReference>
<gene>
    <name evidence="8" type="ORF">A4S15_12555</name>
</gene>
<evidence type="ECO:0000256" key="5">
    <source>
        <dbReference type="ARBA" id="ARBA00022777"/>
    </source>
</evidence>
<comment type="caution">
    <text evidence="8">The sequence shown here is derived from an EMBL/GenBank/DDBJ whole genome shotgun (WGS) entry which is preliminary data.</text>
</comment>
<dbReference type="PROSITE" id="PS51481">
    <property type="entry name" value="DHAK"/>
    <property type="match status" value="1"/>
</dbReference>
<evidence type="ECO:0000256" key="4">
    <source>
        <dbReference type="ARBA" id="ARBA00022723"/>
    </source>
</evidence>
<keyword evidence="4" id="KW-0479">Metal-binding</keyword>
<evidence type="ECO:0000259" key="7">
    <source>
        <dbReference type="PROSITE" id="PS51481"/>
    </source>
</evidence>
<dbReference type="GO" id="GO:0006071">
    <property type="term" value="P:glycerol metabolic process"/>
    <property type="evidence" value="ECO:0007669"/>
    <property type="project" value="InterPro"/>
</dbReference>
<keyword evidence="6" id="KW-0460">Magnesium</keyword>
<dbReference type="PANTHER" id="PTHR46244">
    <property type="entry name" value="PHOSPHOENOLPYRUVATE-PROTEIN PHOSPHOTRANSFERASE"/>
    <property type="match status" value="1"/>
</dbReference>
<dbReference type="Gene3D" id="3.20.20.60">
    <property type="entry name" value="Phosphoenolpyruvate-binding domains"/>
    <property type="match status" value="1"/>
</dbReference>
<dbReference type="InterPro" id="IPR004006">
    <property type="entry name" value="DhaK_dom"/>
</dbReference>
<evidence type="ECO:0000313" key="9">
    <source>
        <dbReference type="Proteomes" id="UP000192872"/>
    </source>
</evidence>
<dbReference type="SUPFAM" id="SSF52009">
    <property type="entry name" value="Phosphohistidine domain"/>
    <property type="match status" value="1"/>
</dbReference>
<accession>A0A1W9HUF4</accession>
<dbReference type="InterPro" id="IPR050499">
    <property type="entry name" value="PEP-utilizing_PTS_enzyme"/>
</dbReference>
<comment type="cofactor">
    <cofactor evidence="1">
        <name>Mg(2+)</name>
        <dbReference type="ChEBI" id="CHEBI:18420"/>
    </cofactor>
</comment>
<dbReference type="InterPro" id="IPR015813">
    <property type="entry name" value="Pyrv/PenolPyrv_kinase-like_dom"/>
</dbReference>
<evidence type="ECO:0000256" key="6">
    <source>
        <dbReference type="ARBA" id="ARBA00022842"/>
    </source>
</evidence>
<proteinExistence type="inferred from homology"/>
<evidence type="ECO:0000313" key="8">
    <source>
        <dbReference type="EMBL" id="OQW51048.1"/>
    </source>
</evidence>
<dbReference type="SUPFAM" id="SSF51621">
    <property type="entry name" value="Phosphoenolpyruvate/pyruvate domain"/>
    <property type="match status" value="1"/>
</dbReference>
<dbReference type="Pfam" id="PF02896">
    <property type="entry name" value="PEP-utilizers_C"/>
    <property type="match status" value="1"/>
</dbReference>
<sequence>MLRKGSAATSHVAMLARSRGVPMIVGLQADDIAGRNVLIDATQGLVIVDPSSTDATRFEQQCAASRTRDTAVAGFLGQPAISRNGVPVITLINVADPSELEGLDPACCDGIGLVRTELLFEGATLPSEDAQTDIYTRIVRWAGGKPVTFRTLDAGADKPIAGLTPLGESNPFLGMRGVRLTLSRPDIFRPRLRALARAAAFGDVQIMIPMVALPAELEATRALLHQACAELRAECVPHRLPPLGMMVEVPATALTLETFDAAFLSIGSNDLTQYVMAAGRDIAAVAALADPGHEAVLRLIGMIAATPLMEIYIMFENAAALLEQRGIDIVRSQVGNFVTSLDMAGCSITVTLADSEMLALWDAPVHTAALNRGQIMAH</sequence>
<dbReference type="Pfam" id="PF00391">
    <property type="entry name" value="PEP-utilizers"/>
    <property type="match status" value="1"/>
</dbReference>
<name>A0A1W9HUF4_9HYPH</name>